<feature type="domain" description="NTR" evidence="4">
    <location>
        <begin position="67"/>
        <end position="211"/>
    </location>
</feature>
<dbReference type="InterPro" id="IPR001134">
    <property type="entry name" value="Netrin_domain"/>
</dbReference>
<dbReference type="OrthoDB" id="9381281at2759"/>
<sequence>MDMKECVTAMKGHINAMMRHVMATMGHVIDAMGHINAMKGRVTVTLRCPGHNGMCDRSFPRVPTENCFVRQKKDSPITVNQRIDLACAPGVDYVYKVKVVATEETPSHDNYIMTILSVIKMGTDEDPLGSNRTFVSHKQCRDALSLQKGQDYLVWGMASDLWVTGSRFSYLIGKDTWLEAWPLEETCQDADLQQLCQDFIEFSEAMTLFGCPS</sequence>
<evidence type="ECO:0000313" key="5">
    <source>
        <dbReference type="EMBL" id="OXB53030.1"/>
    </source>
</evidence>
<evidence type="ECO:0000259" key="4">
    <source>
        <dbReference type="PROSITE" id="PS50189"/>
    </source>
</evidence>
<keyword evidence="6" id="KW-1185">Reference proteome</keyword>
<organism evidence="5 6">
    <name type="scientific">Callipepla squamata</name>
    <name type="common">Scaled quail</name>
    <dbReference type="NCBI Taxonomy" id="9009"/>
    <lineage>
        <taxon>Eukaryota</taxon>
        <taxon>Metazoa</taxon>
        <taxon>Chordata</taxon>
        <taxon>Craniata</taxon>
        <taxon>Vertebrata</taxon>
        <taxon>Euteleostomi</taxon>
        <taxon>Archelosauria</taxon>
        <taxon>Archosauria</taxon>
        <taxon>Dinosauria</taxon>
        <taxon>Saurischia</taxon>
        <taxon>Theropoda</taxon>
        <taxon>Coelurosauria</taxon>
        <taxon>Aves</taxon>
        <taxon>Neognathae</taxon>
        <taxon>Galloanserae</taxon>
        <taxon>Galliformes</taxon>
        <taxon>Odontophoridae</taxon>
        <taxon>Callipepla</taxon>
    </lineage>
</organism>
<comment type="subcellular location">
    <subcellularLocation>
        <location evidence="1">Secreted</location>
    </subcellularLocation>
</comment>
<dbReference type="InterPro" id="IPR018933">
    <property type="entry name" value="Netrin_module_non-TIMP"/>
</dbReference>
<comment type="caution">
    <text evidence="5">The sequence shown here is derived from an EMBL/GenBank/DDBJ whole genome shotgun (WGS) entry which is preliminary data.</text>
</comment>
<evidence type="ECO:0000256" key="1">
    <source>
        <dbReference type="ARBA" id="ARBA00004613"/>
    </source>
</evidence>
<dbReference type="InterPro" id="IPR008993">
    <property type="entry name" value="TIMP-like_OB-fold"/>
</dbReference>
<evidence type="ECO:0000256" key="2">
    <source>
        <dbReference type="ARBA" id="ARBA00022525"/>
    </source>
</evidence>
<evidence type="ECO:0000256" key="3">
    <source>
        <dbReference type="ARBA" id="ARBA00023157"/>
    </source>
</evidence>
<accession>A0A226MCQ8</accession>
<dbReference type="Gene3D" id="2.40.50.120">
    <property type="match status" value="1"/>
</dbReference>
<dbReference type="GO" id="GO:0005576">
    <property type="term" value="C:extracellular region"/>
    <property type="evidence" value="ECO:0007669"/>
    <property type="project" value="UniProtKB-SubCell"/>
</dbReference>
<dbReference type="Proteomes" id="UP000198323">
    <property type="component" value="Unassembled WGS sequence"/>
</dbReference>
<dbReference type="PROSITE" id="PS50189">
    <property type="entry name" value="NTR"/>
    <property type="match status" value="1"/>
</dbReference>
<dbReference type="Pfam" id="PF01759">
    <property type="entry name" value="NTR"/>
    <property type="match status" value="1"/>
</dbReference>
<name>A0A226MCQ8_CALSU</name>
<gene>
    <name evidence="5" type="ORF">ASZ78_002669</name>
</gene>
<evidence type="ECO:0000313" key="6">
    <source>
        <dbReference type="Proteomes" id="UP000198323"/>
    </source>
</evidence>
<protein>
    <recommendedName>
        <fullName evidence="4">NTR domain-containing protein</fullName>
    </recommendedName>
</protein>
<dbReference type="SMART" id="SM00643">
    <property type="entry name" value="C345C"/>
    <property type="match status" value="1"/>
</dbReference>
<keyword evidence="3" id="KW-1015">Disulfide bond</keyword>
<dbReference type="STRING" id="9009.A0A226MCQ8"/>
<dbReference type="FunFam" id="2.40.50.120:FF:000013">
    <property type="entry name" value="Complement C3"/>
    <property type="match status" value="1"/>
</dbReference>
<reference evidence="5 6" key="1">
    <citation type="submission" date="2016-07" db="EMBL/GenBank/DDBJ databases">
        <title>Disparate Historic Effective Population Sizes Predicted by Modern Levels of Genome Diversity for the Scaled Quail (Callipepla squamata) and the Northern Bobwhite (Colinus virginianus): Inferences from First and Second Generation Draft Genome Assemblies for Sympatric New World Quail.</title>
        <authorList>
            <person name="Oldeschulte D.L."/>
            <person name="Halley Y.A."/>
            <person name="Bhattarai E.K."/>
            <person name="Brashear W.A."/>
            <person name="Hill J."/>
            <person name="Metz R.P."/>
            <person name="Johnson C.D."/>
            <person name="Rollins D."/>
            <person name="Peterson M.J."/>
            <person name="Bickhart D.M."/>
            <person name="Decker J.E."/>
            <person name="Seabury C.M."/>
        </authorList>
    </citation>
    <scope>NUCLEOTIDE SEQUENCE [LARGE SCALE GENOMIC DNA]</scope>
    <source>
        <strain evidence="5 6">Texas</strain>
        <tissue evidence="5">Leg muscle</tissue>
    </source>
</reference>
<dbReference type="EMBL" id="MCFN01001565">
    <property type="protein sequence ID" value="OXB53030.1"/>
    <property type="molecule type" value="Genomic_DNA"/>
</dbReference>
<keyword evidence="2" id="KW-0964">Secreted</keyword>
<dbReference type="SUPFAM" id="SSF50242">
    <property type="entry name" value="TIMP-like"/>
    <property type="match status" value="1"/>
</dbReference>
<dbReference type="AlphaFoldDB" id="A0A226MCQ8"/>
<proteinExistence type="predicted"/>